<sequence length="114" mass="13084">MNKKNKPDKSGFVFSTDPNFRFEEEPEQVQETLPPNQQKLKVRLDTKQRAGKAVTLVDNFIGKEEDVEDLGKKLKNFCGTGGSVKDMEIIIQGDQREKVLQWLIKNGYKNTKKI</sequence>
<keyword evidence="5" id="KW-0396">Initiation factor</keyword>
<dbReference type="InterPro" id="IPR005872">
    <property type="entry name" value="SUI1_arc_bac"/>
</dbReference>
<gene>
    <name evidence="5" type="ORF">SAE01_31850</name>
</gene>
<dbReference type="Pfam" id="PF01253">
    <property type="entry name" value="SUI1"/>
    <property type="match status" value="1"/>
</dbReference>
<dbReference type="RefSeq" id="WP_147204804.1">
    <property type="nucleotide sequence ID" value="NZ_BJYT01000012.1"/>
</dbReference>
<dbReference type="GO" id="GO:0001731">
    <property type="term" value="P:formation of translation preinitiation complex"/>
    <property type="evidence" value="ECO:0007669"/>
    <property type="project" value="TreeGrafter"/>
</dbReference>
<dbReference type="GO" id="GO:0006417">
    <property type="term" value="P:regulation of translation"/>
    <property type="evidence" value="ECO:0007669"/>
    <property type="project" value="UniProtKB-KW"/>
</dbReference>
<feature type="domain" description="SUI1" evidence="4">
    <location>
        <begin position="46"/>
        <end position="107"/>
    </location>
</feature>
<dbReference type="Gene3D" id="3.30.780.10">
    <property type="entry name" value="SUI1-like domain"/>
    <property type="match status" value="1"/>
</dbReference>
<dbReference type="AlphaFoldDB" id="A0A512BFE5"/>
<keyword evidence="6" id="KW-1185">Reference proteome</keyword>
<dbReference type="InterPro" id="IPR050318">
    <property type="entry name" value="DENR/SUI1_TIF"/>
</dbReference>
<evidence type="ECO:0000256" key="2">
    <source>
        <dbReference type="ARBA" id="ARBA00022845"/>
    </source>
</evidence>
<proteinExistence type="inferred from homology"/>
<dbReference type="Proteomes" id="UP000321513">
    <property type="component" value="Unassembled WGS sequence"/>
</dbReference>
<dbReference type="OrthoDB" id="9792915at2"/>
<comment type="caution">
    <text evidence="5">The sequence shown here is derived from an EMBL/GenBank/DDBJ whole genome shotgun (WGS) entry which is preliminary data.</text>
</comment>
<dbReference type="PANTHER" id="PTHR12789:SF0">
    <property type="entry name" value="DENSITY-REGULATED PROTEIN"/>
    <property type="match status" value="1"/>
</dbReference>
<dbReference type="EMBL" id="BJYT01000012">
    <property type="protein sequence ID" value="GEO10689.1"/>
    <property type="molecule type" value="Genomic_DNA"/>
</dbReference>
<name>A0A512BFE5_9BACT</name>
<organism evidence="5 6">
    <name type="scientific">Segetibacter aerophilus</name>
    <dbReference type="NCBI Taxonomy" id="670293"/>
    <lineage>
        <taxon>Bacteria</taxon>
        <taxon>Pseudomonadati</taxon>
        <taxon>Bacteroidota</taxon>
        <taxon>Chitinophagia</taxon>
        <taxon>Chitinophagales</taxon>
        <taxon>Chitinophagaceae</taxon>
        <taxon>Segetibacter</taxon>
    </lineage>
</organism>
<evidence type="ECO:0000256" key="3">
    <source>
        <dbReference type="ARBA" id="ARBA00022917"/>
    </source>
</evidence>
<dbReference type="InterPro" id="IPR036877">
    <property type="entry name" value="SUI1_dom_sf"/>
</dbReference>
<protein>
    <submittedName>
        <fullName evidence="5">Translation initiation factor</fullName>
    </submittedName>
</protein>
<evidence type="ECO:0000259" key="4">
    <source>
        <dbReference type="PROSITE" id="PS50296"/>
    </source>
</evidence>
<dbReference type="CDD" id="cd11567">
    <property type="entry name" value="YciH_like"/>
    <property type="match status" value="1"/>
</dbReference>
<accession>A0A512BFE5</accession>
<keyword evidence="2" id="KW-0810">Translation regulation</keyword>
<evidence type="ECO:0000256" key="1">
    <source>
        <dbReference type="ARBA" id="ARBA00005422"/>
    </source>
</evidence>
<dbReference type="GO" id="GO:0003729">
    <property type="term" value="F:mRNA binding"/>
    <property type="evidence" value="ECO:0007669"/>
    <property type="project" value="TreeGrafter"/>
</dbReference>
<dbReference type="PIRSF" id="PIRSF037511">
    <property type="entry name" value="Transl_init_SUI1_pro"/>
    <property type="match status" value="1"/>
</dbReference>
<dbReference type="PROSITE" id="PS50296">
    <property type="entry name" value="SUI1"/>
    <property type="match status" value="1"/>
</dbReference>
<keyword evidence="3" id="KW-0648">Protein biosynthesis</keyword>
<dbReference type="PANTHER" id="PTHR12789">
    <property type="entry name" value="DENSITY-REGULATED PROTEIN HOMOLOG"/>
    <property type="match status" value="1"/>
</dbReference>
<evidence type="ECO:0000313" key="6">
    <source>
        <dbReference type="Proteomes" id="UP000321513"/>
    </source>
</evidence>
<comment type="similarity">
    <text evidence="1">Belongs to the SUI1 family.</text>
</comment>
<dbReference type="GO" id="GO:0003743">
    <property type="term" value="F:translation initiation factor activity"/>
    <property type="evidence" value="ECO:0007669"/>
    <property type="project" value="UniProtKB-KW"/>
</dbReference>
<reference evidence="5 6" key="1">
    <citation type="submission" date="2019-07" db="EMBL/GenBank/DDBJ databases">
        <title>Whole genome shotgun sequence of Segetibacter aerophilus NBRC 106135.</title>
        <authorList>
            <person name="Hosoyama A."/>
            <person name="Uohara A."/>
            <person name="Ohji S."/>
            <person name="Ichikawa N."/>
        </authorList>
    </citation>
    <scope>NUCLEOTIDE SEQUENCE [LARGE SCALE GENOMIC DNA]</scope>
    <source>
        <strain evidence="5 6">NBRC 106135</strain>
    </source>
</reference>
<dbReference type="GO" id="GO:0002188">
    <property type="term" value="P:translation reinitiation"/>
    <property type="evidence" value="ECO:0007669"/>
    <property type="project" value="TreeGrafter"/>
</dbReference>
<dbReference type="SUPFAM" id="SSF55159">
    <property type="entry name" value="eIF1-like"/>
    <property type="match status" value="1"/>
</dbReference>
<evidence type="ECO:0000313" key="5">
    <source>
        <dbReference type="EMBL" id="GEO10689.1"/>
    </source>
</evidence>
<dbReference type="InterPro" id="IPR001950">
    <property type="entry name" value="SUI1"/>
</dbReference>